<evidence type="ECO:0000256" key="1">
    <source>
        <dbReference type="SAM" id="MobiDB-lite"/>
    </source>
</evidence>
<protein>
    <submittedName>
        <fullName evidence="2">Uncharacterized protein</fullName>
    </submittedName>
</protein>
<gene>
    <name evidence="2" type="ORF">Aiant_23160</name>
</gene>
<feature type="region of interest" description="Disordered" evidence="1">
    <location>
        <begin position="39"/>
        <end position="66"/>
    </location>
</feature>
<sequence>MARTMRAGDDLFRATITETFPPNPDGWNDKVREGFTQTYSYGPYTSRGPATAAKRREEQAGIGRRERYGDGYSMDARVERIMPVWERVG</sequence>
<accession>A0ABM7LQU0</accession>
<feature type="compositionally biased region" description="Basic and acidic residues" evidence="1">
    <location>
        <begin position="54"/>
        <end position="66"/>
    </location>
</feature>
<dbReference type="Proteomes" id="UP000676967">
    <property type="component" value="Chromosome"/>
</dbReference>
<evidence type="ECO:0000313" key="3">
    <source>
        <dbReference type="Proteomes" id="UP000676967"/>
    </source>
</evidence>
<dbReference type="EMBL" id="AP023356">
    <property type="protein sequence ID" value="BCJ41659.1"/>
    <property type="molecule type" value="Genomic_DNA"/>
</dbReference>
<organism evidence="2 3">
    <name type="scientific">Actinoplanes ianthinogenes</name>
    <dbReference type="NCBI Taxonomy" id="122358"/>
    <lineage>
        <taxon>Bacteria</taxon>
        <taxon>Bacillati</taxon>
        <taxon>Actinomycetota</taxon>
        <taxon>Actinomycetes</taxon>
        <taxon>Micromonosporales</taxon>
        <taxon>Micromonosporaceae</taxon>
        <taxon>Actinoplanes</taxon>
    </lineage>
</organism>
<name>A0ABM7LQU0_9ACTN</name>
<keyword evidence="3" id="KW-1185">Reference proteome</keyword>
<reference evidence="2 3" key="1">
    <citation type="submission" date="2020-08" db="EMBL/GenBank/DDBJ databases">
        <title>Whole genome shotgun sequence of Actinoplanes ianthinogenes NBRC 13996.</title>
        <authorList>
            <person name="Komaki H."/>
            <person name="Tamura T."/>
        </authorList>
    </citation>
    <scope>NUCLEOTIDE SEQUENCE [LARGE SCALE GENOMIC DNA]</scope>
    <source>
        <strain evidence="2 3">NBRC 13996</strain>
    </source>
</reference>
<dbReference type="RefSeq" id="WP_189333231.1">
    <property type="nucleotide sequence ID" value="NZ_AP023356.1"/>
</dbReference>
<evidence type="ECO:0000313" key="2">
    <source>
        <dbReference type="EMBL" id="BCJ41659.1"/>
    </source>
</evidence>
<proteinExistence type="predicted"/>